<dbReference type="PROSITE" id="PS00586">
    <property type="entry name" value="RIBOSOMAL_L16_1"/>
    <property type="match status" value="1"/>
</dbReference>
<reference evidence="10" key="1">
    <citation type="submission" date="2017-09" db="EMBL/GenBank/DDBJ databases">
        <title>Depth-based differentiation of microbial function through sediment-hosted aquifers and enrichment of novel symbionts in the deep terrestrial subsurface.</title>
        <authorList>
            <person name="Probst A.J."/>
            <person name="Ladd B."/>
            <person name="Jarett J.K."/>
            <person name="Geller-Mcgrath D.E."/>
            <person name="Sieber C.M.K."/>
            <person name="Emerson J.B."/>
            <person name="Anantharaman K."/>
            <person name="Thomas B.C."/>
            <person name="Malmstrom R."/>
            <person name="Stieglmeier M."/>
            <person name="Klingl A."/>
            <person name="Woyke T."/>
            <person name="Ryan C.M."/>
            <person name="Banfield J.F."/>
        </authorList>
    </citation>
    <scope>NUCLEOTIDE SEQUENCE [LARGE SCALE GENOMIC DNA]</scope>
</reference>
<evidence type="ECO:0000313" key="10">
    <source>
        <dbReference type="Proteomes" id="UP000228816"/>
    </source>
</evidence>
<comment type="function">
    <text evidence="6 8">Binds 23S rRNA and is also seen to make contacts with the A and possibly P site tRNAs.</text>
</comment>
<comment type="caution">
    <text evidence="9">The sequence shown here is derived from an EMBL/GenBank/DDBJ whole genome shotgun (WGS) entry which is preliminary data.</text>
</comment>
<keyword evidence="4 6" id="KW-0687">Ribonucleoprotein</keyword>
<evidence type="ECO:0000256" key="2">
    <source>
        <dbReference type="ARBA" id="ARBA00022555"/>
    </source>
</evidence>
<evidence type="ECO:0000256" key="6">
    <source>
        <dbReference type="HAMAP-Rule" id="MF_01342"/>
    </source>
</evidence>
<evidence type="ECO:0000256" key="8">
    <source>
        <dbReference type="RuleBase" id="RU004414"/>
    </source>
</evidence>
<dbReference type="InterPro" id="IPR000114">
    <property type="entry name" value="Ribosomal_uL16_bact-type"/>
</dbReference>
<evidence type="ECO:0000256" key="1">
    <source>
        <dbReference type="ARBA" id="ARBA00008931"/>
    </source>
</evidence>
<dbReference type="Proteomes" id="UP000228816">
    <property type="component" value="Unassembled WGS sequence"/>
</dbReference>
<keyword evidence="2 6" id="KW-0820">tRNA-binding</keyword>
<dbReference type="EMBL" id="PEUS01000018">
    <property type="protein sequence ID" value="PIV14100.1"/>
    <property type="molecule type" value="Genomic_DNA"/>
</dbReference>
<dbReference type="GO" id="GO:0006412">
    <property type="term" value="P:translation"/>
    <property type="evidence" value="ECO:0007669"/>
    <property type="project" value="UniProtKB-UniRule"/>
</dbReference>
<organism evidence="9 10">
    <name type="scientific">bacterium (Candidatus Gribaldobacteria) CG03_land_8_20_14_0_80_36_40</name>
    <dbReference type="NCBI Taxonomy" id="2014271"/>
    <lineage>
        <taxon>Bacteria</taxon>
        <taxon>Candidatus Gribaldobacteria</taxon>
    </lineage>
</organism>
<dbReference type="InterPro" id="IPR016180">
    <property type="entry name" value="Ribosomal_uL16_dom"/>
</dbReference>
<evidence type="ECO:0000256" key="3">
    <source>
        <dbReference type="ARBA" id="ARBA00022980"/>
    </source>
</evidence>
<dbReference type="GO" id="GO:1990904">
    <property type="term" value="C:ribonucleoprotein complex"/>
    <property type="evidence" value="ECO:0007669"/>
    <property type="project" value="UniProtKB-KW"/>
</dbReference>
<dbReference type="InterPro" id="IPR036920">
    <property type="entry name" value="Ribosomal_uL16_sf"/>
</dbReference>
<evidence type="ECO:0000256" key="5">
    <source>
        <dbReference type="ARBA" id="ARBA00035198"/>
    </source>
</evidence>
<dbReference type="PRINTS" id="PR00060">
    <property type="entry name" value="RIBOSOMALL16"/>
</dbReference>
<dbReference type="PANTHER" id="PTHR12220">
    <property type="entry name" value="50S/60S RIBOSOMAL PROTEIN L16"/>
    <property type="match status" value="1"/>
</dbReference>
<dbReference type="SUPFAM" id="SSF54686">
    <property type="entry name" value="Ribosomal protein L16p/L10e"/>
    <property type="match status" value="1"/>
</dbReference>
<dbReference type="HAMAP" id="MF_01342">
    <property type="entry name" value="Ribosomal_uL16"/>
    <property type="match status" value="1"/>
</dbReference>
<dbReference type="NCBIfam" id="TIGR01164">
    <property type="entry name" value="rplP_bact"/>
    <property type="match status" value="1"/>
</dbReference>
<accession>A0A2M7BZD1</accession>
<comment type="subunit">
    <text evidence="6 8">Part of the 50S ribosomal subunit.</text>
</comment>
<dbReference type="Pfam" id="PF00252">
    <property type="entry name" value="Ribosomal_L16"/>
    <property type="match status" value="1"/>
</dbReference>
<gene>
    <name evidence="6" type="primary">rplP</name>
    <name evidence="9" type="ORF">COS44_00780</name>
</gene>
<dbReference type="GO" id="GO:0000049">
    <property type="term" value="F:tRNA binding"/>
    <property type="evidence" value="ECO:0007669"/>
    <property type="project" value="UniProtKB-KW"/>
</dbReference>
<name>A0A2M7BZD1_9BACT</name>
<dbReference type="GO" id="GO:0005840">
    <property type="term" value="C:ribosome"/>
    <property type="evidence" value="ECO:0007669"/>
    <property type="project" value="UniProtKB-KW"/>
</dbReference>
<keyword evidence="3 6" id="KW-0689">Ribosomal protein</keyword>
<dbReference type="AlphaFoldDB" id="A0A2M7BZD1"/>
<keyword evidence="6 8" id="KW-0694">RNA-binding</keyword>
<sequence length="136" mass="15581">MLEPKKMKHRKWQKGRSKGLERRGTELCFGNFGLKSLSTKWISSAQLEAARRVIIRYLKKRGKLWIRIFPAKPVTSKGNEIPMGGGKGSVSHYVFPIKPGKIIFELDGVEEKLAKEIFREASDKLPVKTKFIKRLV</sequence>
<dbReference type="FunFam" id="3.90.1170.10:FF:000001">
    <property type="entry name" value="50S ribosomal protein L16"/>
    <property type="match status" value="1"/>
</dbReference>
<evidence type="ECO:0000256" key="7">
    <source>
        <dbReference type="RuleBase" id="RU004413"/>
    </source>
</evidence>
<proteinExistence type="inferred from homology"/>
<evidence type="ECO:0000313" key="9">
    <source>
        <dbReference type="EMBL" id="PIV14100.1"/>
    </source>
</evidence>
<keyword evidence="6 8" id="KW-0699">rRNA-binding</keyword>
<dbReference type="Gene3D" id="3.90.1170.10">
    <property type="entry name" value="Ribosomal protein L10e/L16"/>
    <property type="match status" value="1"/>
</dbReference>
<dbReference type="CDD" id="cd01433">
    <property type="entry name" value="Ribosomal_L16_L10e"/>
    <property type="match status" value="1"/>
</dbReference>
<evidence type="ECO:0000256" key="4">
    <source>
        <dbReference type="ARBA" id="ARBA00023274"/>
    </source>
</evidence>
<comment type="similarity">
    <text evidence="1 6 7">Belongs to the universal ribosomal protein uL16 family.</text>
</comment>
<dbReference type="PANTHER" id="PTHR12220:SF13">
    <property type="entry name" value="LARGE RIBOSOMAL SUBUNIT PROTEIN UL16M"/>
    <property type="match status" value="1"/>
</dbReference>
<protein>
    <recommendedName>
        <fullName evidence="5 6">Large ribosomal subunit protein uL16</fullName>
    </recommendedName>
</protein>
<dbReference type="InterPro" id="IPR047873">
    <property type="entry name" value="Ribosomal_uL16"/>
</dbReference>
<dbReference type="GO" id="GO:0019843">
    <property type="term" value="F:rRNA binding"/>
    <property type="evidence" value="ECO:0007669"/>
    <property type="project" value="UniProtKB-UniRule"/>
</dbReference>
<dbReference type="GO" id="GO:0003735">
    <property type="term" value="F:structural constituent of ribosome"/>
    <property type="evidence" value="ECO:0007669"/>
    <property type="project" value="InterPro"/>
</dbReference>
<dbReference type="InterPro" id="IPR020798">
    <property type="entry name" value="Ribosomal_uL16_CS"/>
</dbReference>